<evidence type="ECO:0000256" key="2">
    <source>
        <dbReference type="ARBA" id="ARBA00005695"/>
    </source>
</evidence>
<dbReference type="InterPro" id="IPR030678">
    <property type="entry name" value="Peptide/Ni-bd"/>
</dbReference>
<organism evidence="6 7">
    <name type="scientific">Shimia sagamensis</name>
    <dbReference type="NCBI Taxonomy" id="1566352"/>
    <lineage>
        <taxon>Bacteria</taxon>
        <taxon>Pseudomonadati</taxon>
        <taxon>Pseudomonadota</taxon>
        <taxon>Alphaproteobacteria</taxon>
        <taxon>Rhodobacterales</taxon>
        <taxon>Roseobacteraceae</taxon>
    </lineage>
</organism>
<dbReference type="Gene3D" id="3.40.190.10">
    <property type="entry name" value="Periplasmic binding protein-like II"/>
    <property type="match status" value="1"/>
</dbReference>
<proteinExistence type="inferred from homology"/>
<dbReference type="PROSITE" id="PS51318">
    <property type="entry name" value="TAT"/>
    <property type="match status" value="1"/>
</dbReference>
<dbReference type="PIRSF" id="PIRSF002741">
    <property type="entry name" value="MppA"/>
    <property type="match status" value="1"/>
</dbReference>
<comment type="caution">
    <text evidence="6">The sequence shown here is derived from an EMBL/GenBank/DDBJ whole genome shotgun (WGS) entry which is preliminary data.</text>
</comment>
<dbReference type="EMBL" id="FXTY01000001">
    <property type="protein sequence ID" value="SMP05123.1"/>
    <property type="molecule type" value="Genomic_DNA"/>
</dbReference>
<keyword evidence="7" id="KW-1185">Reference proteome</keyword>
<feature type="domain" description="Solute-binding protein family 5" evidence="5">
    <location>
        <begin position="82"/>
        <end position="390"/>
    </location>
</feature>
<dbReference type="Gene3D" id="3.10.105.10">
    <property type="entry name" value="Dipeptide-binding Protein, Domain 3"/>
    <property type="match status" value="1"/>
</dbReference>
<dbReference type="InterPro" id="IPR039424">
    <property type="entry name" value="SBP_5"/>
</dbReference>
<feature type="signal peptide" evidence="4">
    <location>
        <begin position="1"/>
        <end position="20"/>
    </location>
</feature>
<accession>A0ABY1NAT7</accession>
<dbReference type="CDD" id="cd08503">
    <property type="entry name" value="PBP2_NikA_DppA_OppA_like_17"/>
    <property type="match status" value="1"/>
</dbReference>
<dbReference type="InterPro" id="IPR000914">
    <property type="entry name" value="SBP_5_dom"/>
</dbReference>
<comment type="similarity">
    <text evidence="2">Belongs to the bacterial solute-binding protein 5 family.</text>
</comment>
<sequence length="502" mass="54277">MSRISRRSLLTTGAAAGVLAASGLGVSAGTPKAGGTLRAIVPGGKDSDTWDARTHDSLFMMAASHGAVFDCLTEIGADGGLRGELAESWTASADARVWTFDLRKGVQFHNGKAFEAEDVLETFALHIGYQSGSPAEPLLRDVAGIKAIGAHQVQFTLISPNADFPYLLSDYHLVIFPAGYIELAMQNGIGTGLYKVADFKPGKRLCAHRVKNHYKGARAGFFDELLLINETNPSARLNALLEGDVNVSGQICPVHASQISTHRGVSLQNLQGNQHYSFAVGGNLDGHQAEAVRRAVKCAMDRPEFVRRSLMGYGQIGMDTPIGPANPYFASSLTKPEYDPELAKSLLREVGVKHLSIGVSAQSKREFSATLENFTHQMAQVGLRVDTVDRQATASLHFVAGRVTEDWAMSAYLAPGGVWNRTGWRDNRVNKLLSVARSEMDAEKRRGLYGDLQSVVQKSGSLLVPAFANHLQAVADTIATPKTIGAQYALDNARFAERWWRA</sequence>
<dbReference type="InterPro" id="IPR006311">
    <property type="entry name" value="TAT_signal"/>
</dbReference>
<feature type="chain" id="PRO_5046996474" evidence="4">
    <location>
        <begin position="21"/>
        <end position="502"/>
    </location>
</feature>
<dbReference type="PANTHER" id="PTHR30290">
    <property type="entry name" value="PERIPLASMIC BINDING COMPONENT OF ABC TRANSPORTER"/>
    <property type="match status" value="1"/>
</dbReference>
<keyword evidence="3 4" id="KW-0732">Signal</keyword>
<dbReference type="SUPFAM" id="SSF53850">
    <property type="entry name" value="Periplasmic binding protein-like II"/>
    <property type="match status" value="1"/>
</dbReference>
<evidence type="ECO:0000259" key="5">
    <source>
        <dbReference type="Pfam" id="PF00496"/>
    </source>
</evidence>
<evidence type="ECO:0000256" key="1">
    <source>
        <dbReference type="ARBA" id="ARBA00004418"/>
    </source>
</evidence>
<name>A0ABY1NAT7_9RHOB</name>
<dbReference type="PANTHER" id="PTHR30290:SF38">
    <property type="entry name" value="D,D-DIPEPTIDE-BINDING PERIPLASMIC PROTEIN DDPA-RELATED"/>
    <property type="match status" value="1"/>
</dbReference>
<evidence type="ECO:0000256" key="4">
    <source>
        <dbReference type="SAM" id="SignalP"/>
    </source>
</evidence>
<dbReference type="Proteomes" id="UP001157961">
    <property type="component" value="Unassembled WGS sequence"/>
</dbReference>
<evidence type="ECO:0000313" key="7">
    <source>
        <dbReference type="Proteomes" id="UP001157961"/>
    </source>
</evidence>
<comment type="subcellular location">
    <subcellularLocation>
        <location evidence="1">Periplasm</location>
    </subcellularLocation>
</comment>
<evidence type="ECO:0000313" key="6">
    <source>
        <dbReference type="EMBL" id="SMP05123.1"/>
    </source>
</evidence>
<dbReference type="Pfam" id="PF00496">
    <property type="entry name" value="SBP_bac_5"/>
    <property type="match status" value="1"/>
</dbReference>
<reference evidence="6 7" key="1">
    <citation type="submission" date="2017-05" db="EMBL/GenBank/DDBJ databases">
        <authorList>
            <person name="Varghese N."/>
            <person name="Submissions S."/>
        </authorList>
    </citation>
    <scope>NUCLEOTIDE SEQUENCE [LARGE SCALE GENOMIC DNA]</scope>
    <source>
        <strain evidence="6 7">DSM 29734</strain>
    </source>
</reference>
<gene>
    <name evidence="6" type="ORF">SAMN06265373_101524</name>
</gene>
<dbReference type="RefSeq" id="WP_283424378.1">
    <property type="nucleotide sequence ID" value="NZ_FXTY01000001.1"/>
</dbReference>
<evidence type="ECO:0000256" key="3">
    <source>
        <dbReference type="ARBA" id="ARBA00022729"/>
    </source>
</evidence>
<protein>
    <submittedName>
        <fullName evidence="6">Peptide/nickel transport system substrate-binding protein</fullName>
    </submittedName>
</protein>